<protein>
    <recommendedName>
        <fullName evidence="1">DUF6883 domain-containing protein</fullName>
    </recommendedName>
</protein>
<sequence length="308" mass="34204">MRTVHSYFTGIKDTGSLVAKGMQALGVSEKGHVGPGAWNGKGFSLADRTWINEVNKNWTEREKAIEVKDRKILDGCTIIHIIDADRGVDMYMFEKNGRRYPISEQDLSDNLRKLIKKYNLDVVELSPTEMDRRVIKFQKSGKDYFSGATVNMPGFQGLNHAQGVVNDLKESGFWDAAWGVGLTVAAVRNAQTAGKKASGLKNPNLTQESINSKLDGYLLNKEHPVGGSKANWFDKALGFNRNNSQQLSKQITFDKSTSVQTSVTDYGTKYSQIIPIKGVNGKIIDVEFVWIKNNDGVVRLVTSIPTKK</sequence>
<dbReference type="Proteomes" id="UP000630615">
    <property type="component" value="Unassembled WGS sequence"/>
</dbReference>
<feature type="domain" description="DUF6883" evidence="1">
    <location>
        <begin position="204"/>
        <end position="306"/>
    </location>
</feature>
<dbReference type="InterPro" id="IPR049250">
    <property type="entry name" value="DUF6883"/>
</dbReference>
<organism evidence="2 3">
    <name type="scientific">Enterococcus wangshanyuanii</name>
    <dbReference type="NCBI Taxonomy" id="2005703"/>
    <lineage>
        <taxon>Bacteria</taxon>
        <taxon>Bacillati</taxon>
        <taxon>Bacillota</taxon>
        <taxon>Bacilli</taxon>
        <taxon>Lactobacillales</taxon>
        <taxon>Enterococcaceae</taxon>
        <taxon>Enterococcus</taxon>
    </lineage>
</organism>
<gene>
    <name evidence="2" type="ORF">GCM10011573_27750</name>
</gene>
<reference evidence="3" key="1">
    <citation type="journal article" date="2019" name="Int. J. Syst. Evol. Microbiol.">
        <title>The Global Catalogue of Microorganisms (GCM) 10K type strain sequencing project: providing services to taxonomists for standard genome sequencing and annotation.</title>
        <authorList>
            <consortium name="The Broad Institute Genomics Platform"/>
            <consortium name="The Broad Institute Genome Sequencing Center for Infectious Disease"/>
            <person name="Wu L."/>
            <person name="Ma J."/>
        </authorList>
    </citation>
    <scope>NUCLEOTIDE SEQUENCE [LARGE SCALE GENOMIC DNA]</scope>
    <source>
        <strain evidence="3">CGMCC 1.15942</strain>
    </source>
</reference>
<dbReference type="RefSeq" id="WP_157894306.1">
    <property type="nucleotide sequence ID" value="NZ_BMKI01000007.1"/>
</dbReference>
<comment type="caution">
    <text evidence="2">The sequence shown here is derived from an EMBL/GenBank/DDBJ whole genome shotgun (WGS) entry which is preliminary data.</text>
</comment>
<dbReference type="Pfam" id="PF21814">
    <property type="entry name" value="DUF6883"/>
    <property type="match status" value="1"/>
</dbReference>
<accession>A0ABQ1PG51</accession>
<keyword evidence="3" id="KW-1185">Reference proteome</keyword>
<proteinExistence type="predicted"/>
<evidence type="ECO:0000313" key="3">
    <source>
        <dbReference type="Proteomes" id="UP000630615"/>
    </source>
</evidence>
<evidence type="ECO:0000259" key="1">
    <source>
        <dbReference type="Pfam" id="PF21814"/>
    </source>
</evidence>
<name>A0ABQ1PG51_9ENTE</name>
<evidence type="ECO:0000313" key="2">
    <source>
        <dbReference type="EMBL" id="GGC96615.1"/>
    </source>
</evidence>
<dbReference type="EMBL" id="BMKI01000007">
    <property type="protein sequence ID" value="GGC96615.1"/>
    <property type="molecule type" value="Genomic_DNA"/>
</dbReference>